<evidence type="ECO:0000256" key="6">
    <source>
        <dbReference type="ARBA" id="ARBA00022741"/>
    </source>
</evidence>
<evidence type="ECO:0000256" key="12">
    <source>
        <dbReference type="ARBA" id="ARBA00074306"/>
    </source>
</evidence>
<protein>
    <recommendedName>
        <fullName evidence="12">Circadian input-output histidine kinase CikA</fullName>
        <ecNumber evidence="3">2.7.13.3</ecNumber>
    </recommendedName>
    <alternativeName>
        <fullName evidence="11">Sensory/regulatory protein RpfC</fullName>
    </alternativeName>
</protein>
<evidence type="ECO:0000256" key="14">
    <source>
        <dbReference type="SAM" id="Coils"/>
    </source>
</evidence>
<dbReference type="CDD" id="cd17546">
    <property type="entry name" value="REC_hyHK_CKI1_RcsC-like"/>
    <property type="match status" value="1"/>
</dbReference>
<dbReference type="Proteomes" id="UP000612456">
    <property type="component" value="Unassembled WGS sequence"/>
</dbReference>
<comment type="catalytic activity">
    <reaction evidence="1">
        <text>ATP + protein L-histidine = ADP + protein N-phospho-L-histidine.</text>
        <dbReference type="EC" id="2.7.13.3"/>
    </reaction>
</comment>
<evidence type="ECO:0000256" key="3">
    <source>
        <dbReference type="ARBA" id="ARBA00012438"/>
    </source>
</evidence>
<dbReference type="SUPFAM" id="SSF52172">
    <property type="entry name" value="CheY-like"/>
    <property type="match status" value="2"/>
</dbReference>
<dbReference type="FunFam" id="3.30.565.10:FF:000010">
    <property type="entry name" value="Sensor histidine kinase RcsC"/>
    <property type="match status" value="1"/>
</dbReference>
<keyword evidence="6" id="KW-0547">Nucleotide-binding</keyword>
<name>A0A917E2H8_9BACL</name>
<proteinExistence type="inferred from homology"/>
<reference evidence="17" key="1">
    <citation type="journal article" date="2014" name="Int. J. Syst. Evol. Microbiol.">
        <title>Complete genome sequence of Corynebacterium casei LMG S-19264T (=DSM 44701T), isolated from a smear-ripened cheese.</title>
        <authorList>
            <consortium name="US DOE Joint Genome Institute (JGI-PGF)"/>
            <person name="Walter F."/>
            <person name="Albersmeier A."/>
            <person name="Kalinowski J."/>
            <person name="Ruckert C."/>
        </authorList>
    </citation>
    <scope>NUCLEOTIDE SEQUENCE</scope>
    <source>
        <strain evidence="17">CGMCC 1.15178</strain>
    </source>
</reference>
<dbReference type="SUPFAM" id="SSF55874">
    <property type="entry name" value="ATPase domain of HSP90 chaperone/DNA topoisomerase II/histidine kinase"/>
    <property type="match status" value="1"/>
</dbReference>
<dbReference type="Pfam" id="PF00072">
    <property type="entry name" value="Response_reg"/>
    <property type="match status" value="2"/>
</dbReference>
<dbReference type="InterPro" id="IPR036890">
    <property type="entry name" value="HATPase_C_sf"/>
</dbReference>
<feature type="domain" description="Histidine kinase" evidence="15">
    <location>
        <begin position="176"/>
        <end position="397"/>
    </location>
</feature>
<feature type="modified residue" description="4-aspartylphosphate" evidence="13">
    <location>
        <position position="475"/>
    </location>
</feature>
<keyword evidence="8" id="KW-0067">ATP-binding</keyword>
<dbReference type="AlphaFoldDB" id="A0A917E2H8"/>
<dbReference type="Pfam" id="PF02518">
    <property type="entry name" value="HATPase_c"/>
    <property type="match status" value="1"/>
</dbReference>
<comment type="caution">
    <text evidence="17">The sequence shown here is derived from an EMBL/GenBank/DDBJ whole genome shotgun (WGS) entry which is preliminary data.</text>
</comment>
<feature type="coiled-coil region" evidence="14">
    <location>
        <begin position="135"/>
        <end position="169"/>
    </location>
</feature>
<evidence type="ECO:0000256" key="2">
    <source>
        <dbReference type="ARBA" id="ARBA00006402"/>
    </source>
</evidence>
<dbReference type="FunFam" id="1.10.287.130:FF:000002">
    <property type="entry name" value="Two-component osmosensing histidine kinase"/>
    <property type="match status" value="1"/>
</dbReference>
<dbReference type="PROSITE" id="PS50109">
    <property type="entry name" value="HIS_KIN"/>
    <property type="match status" value="1"/>
</dbReference>
<evidence type="ECO:0000259" key="16">
    <source>
        <dbReference type="PROSITE" id="PS50110"/>
    </source>
</evidence>
<keyword evidence="14" id="KW-0175">Coiled coil</keyword>
<dbReference type="GO" id="GO:0000155">
    <property type="term" value="F:phosphorelay sensor kinase activity"/>
    <property type="evidence" value="ECO:0007669"/>
    <property type="project" value="InterPro"/>
</dbReference>
<evidence type="ECO:0000256" key="4">
    <source>
        <dbReference type="ARBA" id="ARBA00022553"/>
    </source>
</evidence>
<keyword evidence="4 13" id="KW-0597">Phosphoprotein</keyword>
<evidence type="ECO:0000256" key="1">
    <source>
        <dbReference type="ARBA" id="ARBA00000085"/>
    </source>
</evidence>
<dbReference type="CDD" id="cd16922">
    <property type="entry name" value="HATPase_EvgS-ArcB-TorS-like"/>
    <property type="match status" value="1"/>
</dbReference>
<keyword evidence="9" id="KW-0902">Two-component regulatory system</keyword>
<dbReference type="PANTHER" id="PTHR45339">
    <property type="entry name" value="HYBRID SIGNAL TRANSDUCTION HISTIDINE KINASE J"/>
    <property type="match status" value="1"/>
</dbReference>
<dbReference type="PANTHER" id="PTHR45339:SF1">
    <property type="entry name" value="HYBRID SIGNAL TRANSDUCTION HISTIDINE KINASE J"/>
    <property type="match status" value="1"/>
</dbReference>
<dbReference type="Gene3D" id="3.30.565.10">
    <property type="entry name" value="Histidine kinase-like ATPase, C-terminal domain"/>
    <property type="match status" value="1"/>
</dbReference>
<comment type="similarity">
    <text evidence="2">In the N-terminal section; belongs to the phytochrome family.</text>
</comment>
<dbReference type="InterPro" id="IPR005467">
    <property type="entry name" value="His_kinase_dom"/>
</dbReference>
<dbReference type="PROSITE" id="PS50110">
    <property type="entry name" value="RESPONSE_REGULATORY"/>
    <property type="match status" value="2"/>
</dbReference>
<dbReference type="Gene3D" id="3.40.50.2300">
    <property type="match status" value="2"/>
</dbReference>
<dbReference type="SMART" id="SM00388">
    <property type="entry name" value="HisKA"/>
    <property type="match status" value="1"/>
</dbReference>
<dbReference type="InterPro" id="IPR003661">
    <property type="entry name" value="HisK_dim/P_dom"/>
</dbReference>
<evidence type="ECO:0000256" key="10">
    <source>
        <dbReference type="ARBA" id="ARBA00064003"/>
    </source>
</evidence>
<dbReference type="InterPro" id="IPR001789">
    <property type="entry name" value="Sig_transdc_resp-reg_receiver"/>
</dbReference>
<dbReference type="EC" id="2.7.13.3" evidence="3"/>
<keyword evidence="7" id="KW-0418">Kinase</keyword>
<keyword evidence="5" id="KW-0808">Transferase</keyword>
<evidence type="ECO:0000313" key="17">
    <source>
        <dbReference type="EMBL" id="GGD93333.1"/>
    </source>
</evidence>
<keyword evidence="18" id="KW-1185">Reference proteome</keyword>
<dbReference type="InterPro" id="IPR004358">
    <property type="entry name" value="Sig_transdc_His_kin-like_C"/>
</dbReference>
<organism evidence="17 18">
    <name type="scientific">Paenibacillus nasutitermitis</name>
    <dbReference type="NCBI Taxonomy" id="1652958"/>
    <lineage>
        <taxon>Bacteria</taxon>
        <taxon>Bacillati</taxon>
        <taxon>Bacillota</taxon>
        <taxon>Bacilli</taxon>
        <taxon>Bacillales</taxon>
        <taxon>Paenibacillaceae</taxon>
        <taxon>Paenibacillus</taxon>
    </lineage>
</organism>
<dbReference type="SUPFAM" id="SSF47384">
    <property type="entry name" value="Homodimeric domain of signal transducing histidine kinase"/>
    <property type="match status" value="1"/>
</dbReference>
<dbReference type="EMBL" id="BMHP01000006">
    <property type="protein sequence ID" value="GGD93333.1"/>
    <property type="molecule type" value="Genomic_DNA"/>
</dbReference>
<evidence type="ECO:0000256" key="11">
    <source>
        <dbReference type="ARBA" id="ARBA00068150"/>
    </source>
</evidence>
<dbReference type="SMART" id="SM00448">
    <property type="entry name" value="REC"/>
    <property type="match status" value="2"/>
</dbReference>
<evidence type="ECO:0000256" key="7">
    <source>
        <dbReference type="ARBA" id="ARBA00022777"/>
    </source>
</evidence>
<evidence type="ECO:0000256" key="5">
    <source>
        <dbReference type="ARBA" id="ARBA00022679"/>
    </source>
</evidence>
<accession>A0A917E2H8</accession>
<evidence type="ECO:0000259" key="15">
    <source>
        <dbReference type="PROSITE" id="PS50109"/>
    </source>
</evidence>
<gene>
    <name evidence="17" type="ORF">GCM10010911_59910</name>
</gene>
<dbReference type="SMART" id="SM00387">
    <property type="entry name" value="HATPase_c"/>
    <property type="match status" value="1"/>
</dbReference>
<dbReference type="Gene3D" id="1.10.287.130">
    <property type="match status" value="1"/>
</dbReference>
<evidence type="ECO:0000256" key="8">
    <source>
        <dbReference type="ARBA" id="ARBA00022840"/>
    </source>
</evidence>
<dbReference type="CDD" id="cd00082">
    <property type="entry name" value="HisKA"/>
    <property type="match status" value="1"/>
</dbReference>
<comment type="subunit">
    <text evidence="10">At low DSF concentrations, interacts with RpfF.</text>
</comment>
<dbReference type="Pfam" id="PF00512">
    <property type="entry name" value="HisKA"/>
    <property type="match status" value="1"/>
</dbReference>
<dbReference type="PRINTS" id="PR00344">
    <property type="entry name" value="BCTRLSENSOR"/>
</dbReference>
<evidence type="ECO:0000256" key="9">
    <source>
        <dbReference type="ARBA" id="ARBA00023012"/>
    </source>
</evidence>
<dbReference type="GO" id="GO:0005524">
    <property type="term" value="F:ATP binding"/>
    <property type="evidence" value="ECO:0007669"/>
    <property type="project" value="UniProtKB-KW"/>
</dbReference>
<dbReference type="InterPro" id="IPR003594">
    <property type="entry name" value="HATPase_dom"/>
</dbReference>
<reference evidence="17" key="2">
    <citation type="submission" date="2020-09" db="EMBL/GenBank/DDBJ databases">
        <authorList>
            <person name="Sun Q."/>
            <person name="Zhou Y."/>
        </authorList>
    </citation>
    <scope>NUCLEOTIDE SEQUENCE</scope>
    <source>
        <strain evidence="17">CGMCC 1.15178</strain>
    </source>
</reference>
<sequence length="553" mass="61262">MIAYEGPINILLVDDHPDNLLTLEAVLGNDRYNLVKCLSGEEALRCLLKDEFAVILLDVQMPEMDGFETAKLIKSRRKTQEIPIIFISATSKESEHFFSGYEAGAIDYMLKPFVPQILRTKIEGFVRMYLNNKTLQLQSELLQEKTLQLEQMNRELVIAKEAAEIAAKAKTNFLAMVSHEIRTPMNGVLGMTGLLLDTELDTEQREYAEIIRRSGDALLLIINDILDYAKIESGKLELEETLFRLDLIIAETFELFTAKSKQFNLELASCIDPQLPEQVVGDGSKLRQILINLVGNAVKFTPKGSIQVTVKLLHAREQSIDIEFAVQDTGVGIPEEKQPLLFQPFSQVDTSLTRQYSGTGLGLAICKNLVELMGGTISVESTVDIGSIFRFTVALRMEGCPSRHSGHYLSEAESSATHERCLGMARVLVADDNEINQKLTLRLLDKLGIAADVVGNGQDAVDRAASRHYDLILMDMRMPVMDGLEATERLLAASGDGHLPVVVAMTANGLSSDRERCLKAGMADFLTKPIQVAAVKEILKRYGFQTQAKQSAP</sequence>
<evidence type="ECO:0000256" key="13">
    <source>
        <dbReference type="PROSITE-ProRule" id="PRU00169"/>
    </source>
</evidence>
<evidence type="ECO:0000313" key="18">
    <source>
        <dbReference type="Proteomes" id="UP000612456"/>
    </source>
</evidence>
<feature type="domain" description="Response regulatory" evidence="16">
    <location>
        <begin position="9"/>
        <end position="126"/>
    </location>
</feature>
<dbReference type="InterPro" id="IPR036097">
    <property type="entry name" value="HisK_dim/P_sf"/>
</dbReference>
<feature type="modified residue" description="4-aspartylphosphate" evidence="13">
    <location>
        <position position="58"/>
    </location>
</feature>
<dbReference type="InterPro" id="IPR011006">
    <property type="entry name" value="CheY-like_superfamily"/>
</dbReference>
<feature type="domain" description="Response regulatory" evidence="16">
    <location>
        <begin position="426"/>
        <end position="543"/>
    </location>
</feature>